<evidence type="ECO:0008006" key="4">
    <source>
        <dbReference type="Google" id="ProtNLM"/>
    </source>
</evidence>
<dbReference type="Gene3D" id="3.80.10.10">
    <property type="entry name" value="Ribonuclease Inhibitor"/>
    <property type="match status" value="1"/>
</dbReference>
<evidence type="ECO:0000313" key="2">
    <source>
        <dbReference type="EMBL" id="KAF5838102.1"/>
    </source>
</evidence>
<evidence type="ECO:0000313" key="3">
    <source>
        <dbReference type="Proteomes" id="UP000815325"/>
    </source>
</evidence>
<comment type="caution">
    <text evidence="2">The sequence shown here is derived from an EMBL/GenBank/DDBJ whole genome shotgun (WGS) entry which is preliminary data.</text>
</comment>
<name>A0ABQ7GU11_DUNSA</name>
<keyword evidence="3" id="KW-1185">Reference proteome</keyword>
<comment type="subcellular location">
    <subcellularLocation>
        <location evidence="1">Cytoplasm</location>
        <location evidence="1">Cytoskeleton</location>
        <location evidence="1">Cilium axoneme</location>
    </subcellularLocation>
</comment>
<dbReference type="InterPro" id="IPR032675">
    <property type="entry name" value="LRR_dom_sf"/>
</dbReference>
<accession>A0ABQ7GU11</accession>
<proteinExistence type="predicted"/>
<dbReference type="EMBL" id="MU069591">
    <property type="protein sequence ID" value="KAF5838102.1"/>
    <property type="molecule type" value="Genomic_DNA"/>
</dbReference>
<sequence>MRTRVSILSYGAWSLNHMKTDLEAACIASPRLLGASAAMQPTNPPPAAAAVAQPTSATKLTDMDGDIFAMLYKLLDPASRRSLCHTCKAVHSTPEIKACISRLVVEDGSDVTARFCCFPAECNLTELRVLQAADCLRPESALLQLMHHKPPALALLTCMKLQGDPKLPYLHAFLEQLPSMCPLLAQLQLEIPPIAGGVLDDVPGDVPDVHTLLLPLASLPHLHKLHVSASCGGLDPRTVLPQIGKLSHLLNLRLPAVSALGAHLMHVTHLKDLVHLEIEGALTDGASFSALLHTCQRLEHIKCFACPTSETTWASKSLKSLTVKRMPLSVLVNGILEAKCSGSLGSMQDIHISVSGLNSGATPTAAAPHFISSQEGIHIDAAPTEHEAAAVACSLQQTACLSGCLPLAMHGDCLSLGYSTMLSCSPTPASHMLRALTPLAGTQLARHIHVLRLYKLRFAPGEMARLANIFPCVKSLQASRVASPQGSSALAEAVHHFGKVELIHVASEDPFIEQEVLAACIAAYYKPHLITISVALLARIDEGEDGEAGEPGYNVYMRSDVVTRVQQMMGKWHGIAGTLSGQLAYV</sequence>
<dbReference type="SUPFAM" id="SSF52047">
    <property type="entry name" value="RNI-like"/>
    <property type="match status" value="1"/>
</dbReference>
<evidence type="ECO:0000256" key="1">
    <source>
        <dbReference type="ARBA" id="ARBA00004430"/>
    </source>
</evidence>
<gene>
    <name evidence="2" type="ORF">DUNSADRAFT_3411</name>
</gene>
<organism evidence="2 3">
    <name type="scientific">Dunaliella salina</name>
    <name type="common">Green alga</name>
    <name type="synonym">Protococcus salinus</name>
    <dbReference type="NCBI Taxonomy" id="3046"/>
    <lineage>
        <taxon>Eukaryota</taxon>
        <taxon>Viridiplantae</taxon>
        <taxon>Chlorophyta</taxon>
        <taxon>core chlorophytes</taxon>
        <taxon>Chlorophyceae</taxon>
        <taxon>CS clade</taxon>
        <taxon>Chlamydomonadales</taxon>
        <taxon>Dunaliellaceae</taxon>
        <taxon>Dunaliella</taxon>
    </lineage>
</organism>
<dbReference type="Proteomes" id="UP000815325">
    <property type="component" value="Unassembled WGS sequence"/>
</dbReference>
<reference evidence="2" key="1">
    <citation type="submission" date="2017-08" db="EMBL/GenBank/DDBJ databases">
        <authorList>
            <person name="Polle J.E."/>
            <person name="Barry K."/>
            <person name="Cushman J."/>
            <person name="Schmutz J."/>
            <person name="Tran D."/>
            <person name="Hathwaick L.T."/>
            <person name="Yim W.C."/>
            <person name="Jenkins J."/>
            <person name="Mckie-Krisberg Z.M."/>
            <person name="Prochnik S."/>
            <person name="Lindquist E."/>
            <person name="Dockter R.B."/>
            <person name="Adam C."/>
            <person name="Molina H."/>
            <person name="Bunkerborg J."/>
            <person name="Jin E."/>
            <person name="Buchheim M."/>
            <person name="Magnuson J."/>
        </authorList>
    </citation>
    <scope>NUCLEOTIDE SEQUENCE</scope>
    <source>
        <strain evidence="2">CCAP 19/18</strain>
    </source>
</reference>
<protein>
    <recommendedName>
        <fullName evidence="4">F-box domain-containing protein</fullName>
    </recommendedName>
</protein>